<reference evidence="1 2" key="1">
    <citation type="submission" date="2017-04" db="EMBL/GenBank/DDBJ databases">
        <title>Draft genome sequence of Tuber borchii Vittad., a whitish edible truffle.</title>
        <authorList>
            <consortium name="DOE Joint Genome Institute"/>
            <person name="Murat C."/>
            <person name="Kuo A."/>
            <person name="Barry K.W."/>
            <person name="Clum A."/>
            <person name="Dockter R.B."/>
            <person name="Fauchery L."/>
            <person name="Iotti M."/>
            <person name="Kohler A."/>
            <person name="Labutti K."/>
            <person name="Lindquist E.A."/>
            <person name="Lipzen A."/>
            <person name="Ohm R.A."/>
            <person name="Wang M."/>
            <person name="Grigoriev I.V."/>
            <person name="Zambonelli A."/>
            <person name="Martin F.M."/>
        </authorList>
    </citation>
    <scope>NUCLEOTIDE SEQUENCE [LARGE SCALE GENOMIC DNA]</scope>
    <source>
        <strain evidence="1 2">Tbo3840</strain>
    </source>
</reference>
<accession>A0A2T6ZX33</accession>
<dbReference type="SUPFAM" id="SSF52540">
    <property type="entry name" value="P-loop containing nucleoside triphosphate hydrolases"/>
    <property type="match status" value="1"/>
</dbReference>
<dbReference type="Gene3D" id="3.40.50.300">
    <property type="entry name" value="P-loop containing nucleotide triphosphate hydrolases"/>
    <property type="match status" value="1"/>
</dbReference>
<evidence type="ECO:0000313" key="2">
    <source>
        <dbReference type="Proteomes" id="UP000244722"/>
    </source>
</evidence>
<sequence>MTRSALHCHPSEKSVTALPKARYGRQVDFGGVEFRYAASPDMPALDGVSCTIGLDQFVAFVKYSGTGNLSAVALLEHFYDVSTGGILVKEVNITSIPVCDYRS</sequence>
<gene>
    <name evidence="1" type="ORF">B9Z19DRAFT_1063805</name>
</gene>
<dbReference type="STRING" id="42251.A0A2T6ZX33"/>
<dbReference type="GO" id="GO:0042626">
    <property type="term" value="F:ATPase-coupled transmembrane transporter activity"/>
    <property type="evidence" value="ECO:0007669"/>
    <property type="project" value="TreeGrafter"/>
</dbReference>
<protein>
    <submittedName>
        <fullName evidence="1">Uncharacterized protein</fullName>
    </submittedName>
</protein>
<dbReference type="OrthoDB" id="6500128at2759"/>
<dbReference type="PANTHER" id="PTHR24221:SF503">
    <property type="entry name" value="MITOCHONDRIAL POTASSIUM CHANNEL ATP-BINDING SUBUNIT"/>
    <property type="match status" value="1"/>
</dbReference>
<dbReference type="EMBL" id="NESQ01000076">
    <property type="protein sequence ID" value="PUU80004.1"/>
    <property type="molecule type" value="Genomic_DNA"/>
</dbReference>
<dbReference type="PANTHER" id="PTHR24221">
    <property type="entry name" value="ATP-BINDING CASSETTE SUB-FAMILY B"/>
    <property type="match status" value="1"/>
</dbReference>
<organism evidence="1 2">
    <name type="scientific">Tuber borchii</name>
    <name type="common">White truffle</name>
    <dbReference type="NCBI Taxonomy" id="42251"/>
    <lineage>
        <taxon>Eukaryota</taxon>
        <taxon>Fungi</taxon>
        <taxon>Dikarya</taxon>
        <taxon>Ascomycota</taxon>
        <taxon>Pezizomycotina</taxon>
        <taxon>Pezizomycetes</taxon>
        <taxon>Pezizales</taxon>
        <taxon>Tuberaceae</taxon>
        <taxon>Tuber</taxon>
    </lineage>
</organism>
<keyword evidence="2" id="KW-1185">Reference proteome</keyword>
<evidence type="ECO:0000313" key="1">
    <source>
        <dbReference type="EMBL" id="PUU80004.1"/>
    </source>
</evidence>
<comment type="caution">
    <text evidence="1">The sequence shown here is derived from an EMBL/GenBank/DDBJ whole genome shotgun (WGS) entry which is preliminary data.</text>
</comment>
<proteinExistence type="predicted"/>
<dbReference type="InterPro" id="IPR027417">
    <property type="entry name" value="P-loop_NTPase"/>
</dbReference>
<dbReference type="Proteomes" id="UP000244722">
    <property type="component" value="Unassembled WGS sequence"/>
</dbReference>
<dbReference type="InterPro" id="IPR039421">
    <property type="entry name" value="Type_1_exporter"/>
</dbReference>
<name>A0A2T6ZX33_TUBBO</name>
<dbReference type="GO" id="GO:0016020">
    <property type="term" value="C:membrane"/>
    <property type="evidence" value="ECO:0007669"/>
    <property type="project" value="TreeGrafter"/>
</dbReference>
<dbReference type="AlphaFoldDB" id="A0A2T6ZX33"/>